<feature type="compositionally biased region" description="Basic and acidic residues" evidence="1">
    <location>
        <begin position="312"/>
        <end position="326"/>
    </location>
</feature>
<sequence>MVSQLRVIKKPRAGGIPDHPINFPPLENLHLELLENKKKLKSGLPSVSPSKRPTAIPIVVTKPSEPEEEDVPEKKKKKVIHEKIDEEDEEMVSALGEDIPDEEGDEDEEDEDEEGEDEEEEEDDPYAGMTPEEREAMEKEEFIWRFRILKKKYKNPSVEIPDYNEHSDLPTMKRNYDRTIKELYLDESVETYRSYLLGSWIVMEFVSTQWLAIDLSGFTVQQTKMMHKYDSLLIELGEKSRERWGLNLPVEVRLLGFILIQAGIFYLGKIIATKFGNNVSEIFKGVTGQPSTPKETPKQSQKDKKARGPRIKASDIRKMHSKKVDESSEYDEQNVDDID</sequence>
<organism evidence="2">
    <name type="scientific">Marseillevirus LCMAC101</name>
    <dbReference type="NCBI Taxonomy" id="2506602"/>
    <lineage>
        <taxon>Viruses</taxon>
        <taxon>Varidnaviria</taxon>
        <taxon>Bamfordvirae</taxon>
        <taxon>Nucleocytoviricota</taxon>
        <taxon>Megaviricetes</taxon>
        <taxon>Pimascovirales</taxon>
        <taxon>Pimascovirales incertae sedis</taxon>
        <taxon>Marseilleviridae</taxon>
    </lineage>
</organism>
<gene>
    <name evidence="2" type="ORF">LCMAC101_00290</name>
</gene>
<evidence type="ECO:0000313" key="2">
    <source>
        <dbReference type="EMBL" id="QBK85442.1"/>
    </source>
</evidence>
<feature type="compositionally biased region" description="Acidic residues" evidence="1">
    <location>
        <begin position="98"/>
        <end position="125"/>
    </location>
</feature>
<feature type="compositionally biased region" description="Acidic residues" evidence="1">
    <location>
        <begin position="327"/>
        <end position="339"/>
    </location>
</feature>
<protein>
    <submittedName>
        <fullName evidence="2">Uncharacterized protein</fullName>
    </submittedName>
</protein>
<reference evidence="2" key="1">
    <citation type="journal article" date="2019" name="MBio">
        <title>Virus Genomes from Deep Sea Sediments Expand the Ocean Megavirome and Support Independent Origins of Viral Gigantism.</title>
        <authorList>
            <person name="Backstrom D."/>
            <person name="Yutin N."/>
            <person name="Jorgensen S.L."/>
            <person name="Dharamshi J."/>
            <person name="Homa F."/>
            <person name="Zaremba-Niedwiedzka K."/>
            <person name="Spang A."/>
            <person name="Wolf Y.I."/>
            <person name="Koonin E.V."/>
            <person name="Ettema T.J."/>
        </authorList>
    </citation>
    <scope>NUCLEOTIDE SEQUENCE</scope>
</reference>
<feature type="region of interest" description="Disordered" evidence="1">
    <location>
        <begin position="42"/>
        <end position="134"/>
    </location>
</feature>
<accession>A0A481YQI1</accession>
<dbReference type="Pfam" id="PF19071">
    <property type="entry name" value="DUF5767"/>
    <property type="match status" value="1"/>
</dbReference>
<proteinExistence type="predicted"/>
<dbReference type="EMBL" id="MK500327">
    <property type="protein sequence ID" value="QBK85442.1"/>
    <property type="molecule type" value="Genomic_DNA"/>
</dbReference>
<feature type="region of interest" description="Disordered" evidence="1">
    <location>
        <begin position="286"/>
        <end position="339"/>
    </location>
</feature>
<name>A0A481YQI1_9VIRU</name>
<evidence type="ECO:0000256" key="1">
    <source>
        <dbReference type="SAM" id="MobiDB-lite"/>
    </source>
</evidence>
<dbReference type="InterPro" id="IPR043910">
    <property type="entry name" value="DUF5767"/>
</dbReference>